<gene>
    <name evidence="2" type="ORF">DT594_09545</name>
</gene>
<proteinExistence type="predicted"/>
<evidence type="ECO:0000256" key="1">
    <source>
        <dbReference type="SAM" id="Phobius"/>
    </source>
</evidence>
<name>A0A7V7KXA8_9GAMM</name>
<feature type="transmembrane region" description="Helical" evidence="1">
    <location>
        <begin position="35"/>
        <end position="53"/>
    </location>
</feature>
<keyword evidence="3" id="KW-1185">Reference proteome</keyword>
<keyword evidence="1" id="KW-0472">Membrane</keyword>
<dbReference type="RefSeq" id="WP_149332455.1">
    <property type="nucleotide sequence ID" value="NZ_QOVF01000002.1"/>
</dbReference>
<dbReference type="InterPro" id="IPR011990">
    <property type="entry name" value="TPR-like_helical_dom_sf"/>
</dbReference>
<dbReference type="AlphaFoldDB" id="A0A7V7KXA8"/>
<comment type="caution">
    <text evidence="2">The sequence shown here is derived from an EMBL/GenBank/DDBJ whole genome shotgun (WGS) entry which is preliminary data.</text>
</comment>
<keyword evidence="1" id="KW-1133">Transmembrane helix</keyword>
<sequence>MINKLLFSGALAFESLSWAMIFREPTLLEGMLYIVLPHAVACVLLALALWAFLPKRYKSPLPWAPLFLFSIAFFIPLLGMIGVIFSVFPALYLQRQRDEQVWQTMGVPGLPFRPLERRHSPMFQDGGLQDVLYLATDPERRLNALLATRRMPSHESVPILKLALRDPADDVRLLAYSMLDQKESGINQRIERLLDRLNQSDEASAEESREAIHAGLARWYWELAYLGLAQGSVLDHVLGQARKHAEQSLALQSNPEIHLLAGRIALEQGDLHAARTFFQQAQTGGIQFEKIAPFLAEAAFAAGEYDQVPRLLAKLPEHALTRPPFAALARYWL</sequence>
<accession>A0A7V7KXA8</accession>
<dbReference type="EMBL" id="QOVF01000002">
    <property type="protein sequence ID" value="KAA0695087.1"/>
    <property type="molecule type" value="Genomic_DNA"/>
</dbReference>
<organism evidence="2 3">
    <name type="scientific">Halopseudomonas laoshanensis</name>
    <dbReference type="NCBI Taxonomy" id="2268758"/>
    <lineage>
        <taxon>Bacteria</taxon>
        <taxon>Pseudomonadati</taxon>
        <taxon>Pseudomonadota</taxon>
        <taxon>Gammaproteobacteria</taxon>
        <taxon>Pseudomonadales</taxon>
        <taxon>Pseudomonadaceae</taxon>
        <taxon>Halopseudomonas</taxon>
    </lineage>
</organism>
<dbReference type="OrthoDB" id="5393896at2"/>
<evidence type="ECO:0000313" key="2">
    <source>
        <dbReference type="EMBL" id="KAA0695087.1"/>
    </source>
</evidence>
<dbReference type="Proteomes" id="UP000463138">
    <property type="component" value="Unassembled WGS sequence"/>
</dbReference>
<dbReference type="Gene3D" id="1.25.40.10">
    <property type="entry name" value="Tetratricopeptide repeat domain"/>
    <property type="match status" value="1"/>
</dbReference>
<protein>
    <submittedName>
        <fullName evidence="2">HEAT repeat domain-containing protein</fullName>
    </submittedName>
</protein>
<feature type="transmembrane region" description="Helical" evidence="1">
    <location>
        <begin position="65"/>
        <end position="93"/>
    </location>
</feature>
<reference evidence="2 3" key="1">
    <citation type="submission" date="2018-07" db="EMBL/GenBank/DDBJ databases">
        <title>Pseudomonas laoshanensis sp. nov., isolated from soil.</title>
        <authorList>
            <person name="Sun J."/>
            <person name="Yu L."/>
            <person name="Wang M."/>
            <person name="Zhang C."/>
        </authorList>
    </citation>
    <scope>NUCLEOTIDE SEQUENCE [LARGE SCALE GENOMIC DNA]</scope>
    <source>
        <strain evidence="2 3">Y22</strain>
    </source>
</reference>
<evidence type="ECO:0000313" key="3">
    <source>
        <dbReference type="Proteomes" id="UP000463138"/>
    </source>
</evidence>
<keyword evidence="1" id="KW-0812">Transmembrane</keyword>